<accession>A0AAV5AKH9</accession>
<feature type="region of interest" description="Disordered" evidence="1">
    <location>
        <begin position="248"/>
        <end position="316"/>
    </location>
</feature>
<evidence type="ECO:0000313" key="3">
    <source>
        <dbReference type="Proteomes" id="UP001050691"/>
    </source>
</evidence>
<feature type="compositionally biased region" description="Polar residues" evidence="1">
    <location>
        <begin position="31"/>
        <end position="45"/>
    </location>
</feature>
<dbReference type="AlphaFoldDB" id="A0AAV5AKH9"/>
<reference evidence="2" key="1">
    <citation type="submission" date="2021-10" db="EMBL/GenBank/DDBJ databases">
        <title>De novo Genome Assembly of Clathrus columnatus (Basidiomycota, Fungi) Using Illumina and Nanopore Sequence Data.</title>
        <authorList>
            <person name="Ogiso-Tanaka E."/>
            <person name="Itagaki H."/>
            <person name="Hosoya T."/>
            <person name="Hosaka K."/>
        </authorList>
    </citation>
    <scope>NUCLEOTIDE SEQUENCE</scope>
    <source>
        <strain evidence="2">MO-923</strain>
    </source>
</reference>
<feature type="compositionally biased region" description="Basic and acidic residues" evidence="1">
    <location>
        <begin position="189"/>
        <end position="200"/>
    </location>
</feature>
<feature type="compositionally biased region" description="Polar residues" evidence="1">
    <location>
        <begin position="292"/>
        <end position="302"/>
    </location>
</feature>
<sequence>MKPKSSLAKWLEENANAPPPPTVPTSLPDDTASTVYPESSVSNPFASRYTGQRHRFSSSRATYPPASYLDRRPSSAQALYRDRDQQQPSAPIPIPVSAPAVRSRFHSVSADPPSRYVVAAAAAAGAASAPQPQPFLYAYTQPKSNNNNNTAYYTSTSAHYTRAHSPTRGAYVPAQPTSTPYRVVSPSPHRVESSRSHETVTARPQYTTYAAYHSTPTLLASQHSRSSTPKKPPLLRRIFGDYWGSSSAPAKVTSQQQLPQLQSQQPPRSSSRSSSKTKTVSQSRSSDRVLDINTTSYKPTSRNRMHSPDNIVYVRG</sequence>
<evidence type="ECO:0000313" key="2">
    <source>
        <dbReference type="EMBL" id="GJJ15167.1"/>
    </source>
</evidence>
<feature type="compositionally biased region" description="Low complexity" evidence="1">
    <location>
        <begin position="251"/>
        <end position="284"/>
    </location>
</feature>
<protein>
    <submittedName>
        <fullName evidence="2">Uncharacterized protein</fullName>
    </submittedName>
</protein>
<dbReference type="Proteomes" id="UP001050691">
    <property type="component" value="Unassembled WGS sequence"/>
</dbReference>
<comment type="caution">
    <text evidence="2">The sequence shown here is derived from an EMBL/GenBank/DDBJ whole genome shotgun (WGS) entry which is preliminary data.</text>
</comment>
<evidence type="ECO:0000256" key="1">
    <source>
        <dbReference type="SAM" id="MobiDB-lite"/>
    </source>
</evidence>
<feature type="region of interest" description="Disordered" evidence="1">
    <location>
        <begin position="1"/>
        <end position="97"/>
    </location>
</feature>
<keyword evidence="3" id="KW-1185">Reference proteome</keyword>
<gene>
    <name evidence="2" type="ORF">Clacol_009442</name>
</gene>
<dbReference type="EMBL" id="BPWL01000010">
    <property type="protein sequence ID" value="GJJ15167.1"/>
    <property type="molecule type" value="Genomic_DNA"/>
</dbReference>
<organism evidence="2 3">
    <name type="scientific">Clathrus columnatus</name>
    <dbReference type="NCBI Taxonomy" id="1419009"/>
    <lineage>
        <taxon>Eukaryota</taxon>
        <taxon>Fungi</taxon>
        <taxon>Dikarya</taxon>
        <taxon>Basidiomycota</taxon>
        <taxon>Agaricomycotina</taxon>
        <taxon>Agaricomycetes</taxon>
        <taxon>Phallomycetidae</taxon>
        <taxon>Phallales</taxon>
        <taxon>Clathraceae</taxon>
        <taxon>Clathrus</taxon>
    </lineage>
</organism>
<proteinExistence type="predicted"/>
<name>A0AAV5AKH9_9AGAM</name>
<feature type="region of interest" description="Disordered" evidence="1">
    <location>
        <begin position="178"/>
        <end position="204"/>
    </location>
</feature>